<sequence>MKTKGLAECLLVLSVLVALPALADDRTQRFKAADLNGDGYIDAAENTKFILSSFARVDSNGDGFQDKQEIFEDLRKRMDGVPEGKGKLPPSMMLVVDNAIKVKDRDGDGRVSLEEYKLDAESRFKELDANGDGKLSLDEMLNSARK</sequence>
<keyword evidence="1" id="KW-0479">Metal-binding</keyword>
<reference evidence="5 6" key="1">
    <citation type="submission" date="2019-02" db="EMBL/GenBank/DDBJ databases">
        <title>WGS of Pseudoxanthomonas species novum from clinical isolates.</title>
        <authorList>
            <person name="Bernier A.-M."/>
            <person name="Bernard K."/>
            <person name="Vachon A."/>
        </authorList>
    </citation>
    <scope>NUCLEOTIDE SEQUENCE [LARGE SCALE GENOMIC DNA]</scope>
    <source>
        <strain evidence="5 6">NML130969</strain>
    </source>
</reference>
<protein>
    <recommendedName>
        <fullName evidence="4">EF-hand domain-containing protein</fullName>
    </recommendedName>
</protein>
<dbReference type="AlphaFoldDB" id="A0A4V2HEZ6"/>
<dbReference type="GO" id="GO:0005509">
    <property type="term" value="F:calcium ion binding"/>
    <property type="evidence" value="ECO:0007669"/>
    <property type="project" value="InterPro"/>
</dbReference>
<evidence type="ECO:0000256" key="3">
    <source>
        <dbReference type="SAM" id="SignalP"/>
    </source>
</evidence>
<organism evidence="5 6">
    <name type="scientific">Pseudoxanthomonas winnipegensis</name>
    <dbReference type="NCBI Taxonomy" id="2480810"/>
    <lineage>
        <taxon>Bacteria</taxon>
        <taxon>Pseudomonadati</taxon>
        <taxon>Pseudomonadota</taxon>
        <taxon>Gammaproteobacteria</taxon>
        <taxon>Lysobacterales</taxon>
        <taxon>Lysobacteraceae</taxon>
        <taxon>Pseudoxanthomonas</taxon>
    </lineage>
</organism>
<evidence type="ECO:0000313" key="5">
    <source>
        <dbReference type="EMBL" id="TAA35254.1"/>
    </source>
</evidence>
<dbReference type="OrthoDB" id="5986268at2"/>
<dbReference type="PROSITE" id="PS50222">
    <property type="entry name" value="EF_HAND_2"/>
    <property type="match status" value="1"/>
</dbReference>
<proteinExistence type="predicted"/>
<keyword evidence="2" id="KW-0677">Repeat</keyword>
<dbReference type="Proteomes" id="UP000294164">
    <property type="component" value="Unassembled WGS sequence"/>
</dbReference>
<accession>A0A4V2HEZ6</accession>
<dbReference type="PROSITE" id="PS00018">
    <property type="entry name" value="EF_HAND_1"/>
    <property type="match status" value="2"/>
</dbReference>
<dbReference type="Pfam" id="PF13202">
    <property type="entry name" value="EF-hand_5"/>
    <property type="match status" value="3"/>
</dbReference>
<dbReference type="PANTHER" id="PTHR10827">
    <property type="entry name" value="RETICULOCALBIN"/>
    <property type="match status" value="1"/>
</dbReference>
<dbReference type="InterPro" id="IPR018247">
    <property type="entry name" value="EF_Hand_1_Ca_BS"/>
</dbReference>
<dbReference type="SUPFAM" id="SSF47473">
    <property type="entry name" value="EF-hand"/>
    <property type="match status" value="1"/>
</dbReference>
<evidence type="ECO:0000256" key="1">
    <source>
        <dbReference type="ARBA" id="ARBA00022723"/>
    </source>
</evidence>
<feature type="signal peptide" evidence="3">
    <location>
        <begin position="1"/>
        <end position="23"/>
    </location>
</feature>
<feature type="chain" id="PRO_5020925414" description="EF-hand domain-containing protein" evidence="3">
    <location>
        <begin position="24"/>
        <end position="146"/>
    </location>
</feature>
<dbReference type="InterPro" id="IPR011992">
    <property type="entry name" value="EF-hand-dom_pair"/>
</dbReference>
<evidence type="ECO:0000256" key="2">
    <source>
        <dbReference type="ARBA" id="ARBA00022737"/>
    </source>
</evidence>
<dbReference type="PANTHER" id="PTHR10827:SF98">
    <property type="entry name" value="45 KDA CALCIUM-BINDING PROTEIN"/>
    <property type="match status" value="1"/>
</dbReference>
<keyword evidence="3" id="KW-0732">Signal</keyword>
<dbReference type="InterPro" id="IPR002048">
    <property type="entry name" value="EF_hand_dom"/>
</dbReference>
<feature type="domain" description="EF-hand" evidence="4">
    <location>
        <begin position="91"/>
        <end position="126"/>
    </location>
</feature>
<dbReference type="Gene3D" id="1.10.238.10">
    <property type="entry name" value="EF-hand"/>
    <property type="match status" value="2"/>
</dbReference>
<name>A0A4V2HEZ6_9GAMM</name>
<evidence type="ECO:0000313" key="6">
    <source>
        <dbReference type="Proteomes" id="UP000294164"/>
    </source>
</evidence>
<gene>
    <name evidence="5" type="ORF">EA655_20035</name>
</gene>
<dbReference type="RefSeq" id="WP_130536061.1">
    <property type="nucleotide sequence ID" value="NZ_SHMG01000017.1"/>
</dbReference>
<comment type="caution">
    <text evidence="5">The sequence shown here is derived from an EMBL/GenBank/DDBJ whole genome shotgun (WGS) entry which is preliminary data.</text>
</comment>
<dbReference type="EMBL" id="SHMG01000017">
    <property type="protein sequence ID" value="TAA35254.1"/>
    <property type="molecule type" value="Genomic_DNA"/>
</dbReference>
<evidence type="ECO:0000259" key="4">
    <source>
        <dbReference type="PROSITE" id="PS50222"/>
    </source>
</evidence>